<organism evidence="1 2">
    <name type="scientific">Alteromonas mediterranea</name>
    <dbReference type="NCBI Taxonomy" id="314275"/>
    <lineage>
        <taxon>Bacteria</taxon>
        <taxon>Pseudomonadati</taxon>
        <taxon>Pseudomonadota</taxon>
        <taxon>Gammaproteobacteria</taxon>
        <taxon>Alteromonadales</taxon>
        <taxon>Alteromonadaceae</taxon>
        <taxon>Alteromonas/Salinimonas group</taxon>
        <taxon>Alteromonas</taxon>
    </lineage>
</organism>
<name>A0AAC8XHI6_9ALTE</name>
<protein>
    <submittedName>
        <fullName evidence="1">Uncharacterized protein</fullName>
    </submittedName>
</protein>
<proteinExistence type="predicted"/>
<dbReference type="AlphaFoldDB" id="A0AAC8XHI6"/>
<accession>A0AAC8XHI6</accession>
<dbReference type="Proteomes" id="UP000061468">
    <property type="component" value="Chromosome"/>
</dbReference>
<dbReference type="RefSeq" id="WP_049588756.1">
    <property type="nucleotide sequence ID" value="NZ_CP013928.1"/>
</dbReference>
<evidence type="ECO:0000313" key="2">
    <source>
        <dbReference type="Proteomes" id="UP000061468"/>
    </source>
</evidence>
<dbReference type="EMBL" id="CP013928">
    <property type="protein sequence ID" value="AMJ76946.1"/>
    <property type="molecule type" value="Genomic_DNA"/>
</dbReference>
<sequence>MIYAALEHRIRTSLKERQQYFPDMKKKPSQKPTARWVFLCFSGIHEVSIGDSPPVITDKQERQQVIIDVLGTLYQEIYS</sequence>
<evidence type="ECO:0000313" key="1">
    <source>
        <dbReference type="EMBL" id="AMJ76946.1"/>
    </source>
</evidence>
<reference evidence="1 2" key="1">
    <citation type="submission" date="2015-12" db="EMBL/GenBank/DDBJ databases">
        <title>Intraspecies pangenome expansion in the marine bacterium Alteromonas.</title>
        <authorList>
            <person name="Lopez-Perez M."/>
            <person name="Rodriguez-Valera F."/>
        </authorList>
    </citation>
    <scope>NUCLEOTIDE SEQUENCE [LARGE SCALE GENOMIC DNA]</scope>
    <source>
        <strain evidence="1 2">UM8</strain>
    </source>
</reference>
<gene>
    <name evidence="1" type="ORF">AV942_00775</name>
</gene>